<dbReference type="EMBL" id="BMLQ01000007">
    <property type="protein sequence ID" value="GGO47648.1"/>
    <property type="molecule type" value="Genomic_DNA"/>
</dbReference>
<sequence>MSTTQPQPDDSFRDTETSELDRQGTQQPQRGVTGAANQPGKPVEEDGDTYSEEQAESANPDPAEENVTGLDRGGSVPPGETPPADDQMSRDQGHEE</sequence>
<dbReference type="Pfam" id="PF20088">
    <property type="entry name" value="DUF6480"/>
    <property type="match status" value="1"/>
</dbReference>
<gene>
    <name evidence="2" type="ORF">GCM10010977_25370</name>
</gene>
<comment type="caution">
    <text evidence="2">The sequence shown here is derived from an EMBL/GenBank/DDBJ whole genome shotgun (WGS) entry which is preliminary data.</text>
</comment>
<dbReference type="Proteomes" id="UP000642509">
    <property type="component" value="Unassembled WGS sequence"/>
</dbReference>
<evidence type="ECO:0000256" key="1">
    <source>
        <dbReference type="SAM" id="MobiDB-lite"/>
    </source>
</evidence>
<evidence type="ECO:0000313" key="3">
    <source>
        <dbReference type="Proteomes" id="UP000642509"/>
    </source>
</evidence>
<accession>A0ABQ2M726</accession>
<proteinExistence type="predicted"/>
<feature type="region of interest" description="Disordered" evidence="1">
    <location>
        <begin position="1"/>
        <end position="96"/>
    </location>
</feature>
<keyword evidence="3" id="KW-1185">Reference proteome</keyword>
<protein>
    <submittedName>
        <fullName evidence="2">Uncharacterized protein</fullName>
    </submittedName>
</protein>
<name>A0ABQ2M726_9MICC</name>
<evidence type="ECO:0000313" key="2">
    <source>
        <dbReference type="EMBL" id="GGO47648.1"/>
    </source>
</evidence>
<dbReference type="RefSeq" id="WP_188806520.1">
    <property type="nucleotide sequence ID" value="NZ_BAAAOU010000002.1"/>
</dbReference>
<reference evidence="3" key="1">
    <citation type="journal article" date="2019" name="Int. J. Syst. Evol. Microbiol.">
        <title>The Global Catalogue of Microorganisms (GCM) 10K type strain sequencing project: providing services to taxonomists for standard genome sequencing and annotation.</title>
        <authorList>
            <consortium name="The Broad Institute Genomics Platform"/>
            <consortium name="The Broad Institute Genome Sequencing Center for Infectious Disease"/>
            <person name="Wu L."/>
            <person name="Ma J."/>
        </authorList>
    </citation>
    <scope>NUCLEOTIDE SEQUENCE [LARGE SCALE GENOMIC DNA]</scope>
    <source>
        <strain evidence="3">CGMCC 1.7064</strain>
    </source>
</reference>
<organism evidence="2 3">
    <name type="scientific">Citricoccus zhacaiensis</name>
    <dbReference type="NCBI Taxonomy" id="489142"/>
    <lineage>
        <taxon>Bacteria</taxon>
        <taxon>Bacillati</taxon>
        <taxon>Actinomycetota</taxon>
        <taxon>Actinomycetes</taxon>
        <taxon>Micrococcales</taxon>
        <taxon>Micrococcaceae</taxon>
        <taxon>Citricoccus</taxon>
    </lineage>
</organism>
<feature type="compositionally biased region" description="Basic and acidic residues" evidence="1">
    <location>
        <begin position="10"/>
        <end position="22"/>
    </location>
</feature>
<feature type="compositionally biased region" description="Basic and acidic residues" evidence="1">
    <location>
        <begin position="87"/>
        <end position="96"/>
    </location>
</feature>
<feature type="compositionally biased region" description="Acidic residues" evidence="1">
    <location>
        <begin position="45"/>
        <end position="55"/>
    </location>
</feature>
<dbReference type="InterPro" id="IPR045512">
    <property type="entry name" value="DUF6480"/>
</dbReference>